<evidence type="ECO:0000313" key="3">
    <source>
        <dbReference type="EMBL" id="KKM23732.1"/>
    </source>
</evidence>
<accession>A0A0F9I876</accession>
<dbReference type="Pfam" id="PF07589">
    <property type="entry name" value="PEP-CTERM"/>
    <property type="match status" value="1"/>
</dbReference>
<evidence type="ECO:0000256" key="1">
    <source>
        <dbReference type="SAM" id="Phobius"/>
    </source>
</evidence>
<gene>
    <name evidence="3" type="ORF">LCGC14_1612220</name>
</gene>
<name>A0A0F9I876_9ZZZZ</name>
<reference evidence="3" key="1">
    <citation type="journal article" date="2015" name="Nature">
        <title>Complex archaea that bridge the gap between prokaryotes and eukaryotes.</title>
        <authorList>
            <person name="Spang A."/>
            <person name="Saw J.H."/>
            <person name="Jorgensen S.L."/>
            <person name="Zaremba-Niedzwiedzka K."/>
            <person name="Martijn J."/>
            <person name="Lind A.E."/>
            <person name="van Eijk R."/>
            <person name="Schleper C."/>
            <person name="Guy L."/>
            <person name="Ettema T.J."/>
        </authorList>
    </citation>
    <scope>NUCLEOTIDE SEQUENCE</scope>
</reference>
<dbReference type="EMBL" id="LAZR01013063">
    <property type="protein sequence ID" value="KKM23732.1"/>
    <property type="molecule type" value="Genomic_DNA"/>
</dbReference>
<keyword evidence="1" id="KW-1133">Transmembrane helix</keyword>
<dbReference type="AlphaFoldDB" id="A0A0F9I876"/>
<comment type="caution">
    <text evidence="3">The sequence shown here is derived from an EMBL/GenBank/DDBJ whole genome shotgun (WGS) entry which is preliminary data.</text>
</comment>
<sequence>MKKILKRIFGIVVVLALCVSANANVLPGTMRLYWRDLSGAPNDSRVDAAPGETVFIQLMVNSTSNQGNGVNYFLNADWDIAVVDTTMAPGGYVTVDVASYMMPRDYQSTSYQGNEIVTYGGSFDTLNIDYNGPSNLYMYQIFNGGDPGGVPIEGYSVADYLSAFGSGGIVAGFWVPIRSDAVVGSTTRFDVNVTSSGPWGGGGWSSALTEAGNEHGTDWLSAGQADFSMIITVVPEPATMGLLALGGIAALIRRKRK</sequence>
<keyword evidence="1" id="KW-0812">Transmembrane</keyword>
<organism evidence="3">
    <name type="scientific">marine sediment metagenome</name>
    <dbReference type="NCBI Taxonomy" id="412755"/>
    <lineage>
        <taxon>unclassified sequences</taxon>
        <taxon>metagenomes</taxon>
        <taxon>ecological metagenomes</taxon>
    </lineage>
</organism>
<dbReference type="NCBIfam" id="TIGR02595">
    <property type="entry name" value="PEP_CTERM"/>
    <property type="match status" value="1"/>
</dbReference>
<proteinExistence type="predicted"/>
<protein>
    <recommendedName>
        <fullName evidence="2">Ice-binding protein C-terminal domain-containing protein</fullName>
    </recommendedName>
</protein>
<evidence type="ECO:0000259" key="2">
    <source>
        <dbReference type="Pfam" id="PF07589"/>
    </source>
</evidence>
<feature type="transmembrane region" description="Helical" evidence="1">
    <location>
        <begin position="227"/>
        <end position="252"/>
    </location>
</feature>
<keyword evidence="1" id="KW-0472">Membrane</keyword>
<feature type="domain" description="Ice-binding protein C-terminal" evidence="2">
    <location>
        <begin position="234"/>
        <end position="255"/>
    </location>
</feature>
<dbReference type="InterPro" id="IPR013424">
    <property type="entry name" value="Ice-binding_C"/>
</dbReference>